<evidence type="ECO:0000313" key="1">
    <source>
        <dbReference type="EMBL" id="KAA5377748.1"/>
    </source>
</evidence>
<protein>
    <recommendedName>
        <fullName evidence="2">Radical SAM protein</fullName>
    </recommendedName>
</protein>
<proteinExistence type="predicted"/>
<name>A0A642PLM9_9BACT</name>
<feature type="non-terminal residue" evidence="1">
    <location>
        <position position="1"/>
    </location>
</feature>
<dbReference type="PANTHER" id="PTHR36846">
    <property type="entry name" value="PROTEIN VIAA"/>
    <property type="match status" value="1"/>
</dbReference>
<reference evidence="1" key="1">
    <citation type="journal article" date="2019" name="Nat. Med.">
        <title>A library of human gut bacterial isolates paired with longitudinal multiomics data enables mechanistic microbiome research.</title>
        <authorList>
            <person name="Poyet M."/>
            <person name="Groussin M."/>
            <person name="Gibbons S.M."/>
            <person name="Avila-Pacheco J."/>
            <person name="Jiang X."/>
            <person name="Kearney S.M."/>
            <person name="Perrotta A.R."/>
            <person name="Berdy B."/>
            <person name="Zhao S."/>
            <person name="Lieberman T.D."/>
            <person name="Swanson P.K."/>
            <person name="Smith M."/>
            <person name="Roesemann S."/>
            <person name="Alexander J.E."/>
            <person name="Rich S.A."/>
            <person name="Livny J."/>
            <person name="Vlamakis H."/>
            <person name="Clish C."/>
            <person name="Bullock K."/>
            <person name="Deik A."/>
            <person name="Scott J."/>
            <person name="Pierce K.A."/>
            <person name="Xavier R.J."/>
            <person name="Alm E.J."/>
        </authorList>
    </citation>
    <scope>NUCLEOTIDE SEQUENCE [LARGE SCALE GENOMIC DNA]</scope>
    <source>
        <strain evidence="1">BIOML-A8</strain>
    </source>
</reference>
<gene>
    <name evidence="1" type="ORF">F2Y44_23760</name>
</gene>
<comment type="caution">
    <text evidence="1">The sequence shown here is derived from an EMBL/GenBank/DDBJ whole genome shotgun (WGS) entry which is preliminary data.</text>
</comment>
<dbReference type="AlphaFoldDB" id="A0A642PLM9"/>
<dbReference type="EMBL" id="VVZE01000180">
    <property type="protein sequence ID" value="KAA5377748.1"/>
    <property type="molecule type" value="Genomic_DNA"/>
</dbReference>
<sequence length="84" mass="10028">TDATRMLEATFRLLKEGKEYMNADVLWVSDFKIPHSSPAFMEEIRRCREAGTHFYGLQIGITDNEWTPFFDRIYRAEYTPLRNY</sequence>
<dbReference type="PANTHER" id="PTHR36846:SF1">
    <property type="entry name" value="PROTEIN VIAA"/>
    <property type="match status" value="1"/>
</dbReference>
<accession>A0A642PLM9</accession>
<evidence type="ECO:0008006" key="2">
    <source>
        <dbReference type="Google" id="ProtNLM"/>
    </source>
</evidence>
<organism evidence="1">
    <name type="scientific">Phocaeicola dorei</name>
    <dbReference type="NCBI Taxonomy" id="357276"/>
    <lineage>
        <taxon>Bacteria</taxon>
        <taxon>Pseudomonadati</taxon>
        <taxon>Bacteroidota</taxon>
        <taxon>Bacteroidia</taxon>
        <taxon>Bacteroidales</taxon>
        <taxon>Bacteroidaceae</taxon>
        <taxon>Phocaeicola</taxon>
    </lineage>
</organism>